<name>A0A507DUK1_9FUNG</name>
<proteinExistence type="inferred from homology"/>
<feature type="region of interest" description="Disordered" evidence="10">
    <location>
        <begin position="284"/>
        <end position="306"/>
    </location>
</feature>
<feature type="region of interest" description="Disordered" evidence="10">
    <location>
        <begin position="1"/>
        <end position="97"/>
    </location>
</feature>
<comment type="similarity">
    <text evidence="2">Belongs to the RRM TET family.</text>
</comment>
<feature type="compositionally biased region" description="Polar residues" evidence="10">
    <location>
        <begin position="55"/>
        <end position="74"/>
    </location>
</feature>
<feature type="compositionally biased region" description="Polar residues" evidence="10">
    <location>
        <begin position="24"/>
        <end position="37"/>
    </location>
</feature>
<dbReference type="EMBL" id="QEAQ01000120">
    <property type="protein sequence ID" value="TPX55226.1"/>
    <property type="molecule type" value="Genomic_DNA"/>
</dbReference>
<dbReference type="InterPro" id="IPR000504">
    <property type="entry name" value="RRM_dom"/>
</dbReference>
<dbReference type="SUPFAM" id="SSF90209">
    <property type="entry name" value="Ran binding protein zinc finger-like"/>
    <property type="match status" value="2"/>
</dbReference>
<evidence type="ECO:0000256" key="5">
    <source>
        <dbReference type="ARBA" id="ARBA00022833"/>
    </source>
</evidence>
<dbReference type="Gene3D" id="3.30.70.330">
    <property type="match status" value="1"/>
</dbReference>
<dbReference type="SMART" id="SM00360">
    <property type="entry name" value="RRM"/>
    <property type="match status" value="1"/>
</dbReference>
<keyword evidence="6 8" id="KW-0694">RNA-binding</keyword>
<comment type="subcellular location">
    <subcellularLocation>
        <location evidence="1">Nucleus</location>
    </subcellularLocation>
</comment>
<keyword evidence="5" id="KW-0862">Zinc</keyword>
<comment type="caution">
    <text evidence="13">The sequence shown here is derived from an EMBL/GenBank/DDBJ whole genome shotgun (WGS) entry which is preliminary data.</text>
</comment>
<dbReference type="PROSITE" id="PS50102">
    <property type="entry name" value="RRM"/>
    <property type="match status" value="1"/>
</dbReference>
<dbReference type="InterPro" id="IPR012677">
    <property type="entry name" value="Nucleotide-bd_a/b_plait_sf"/>
</dbReference>
<evidence type="ECO:0000256" key="1">
    <source>
        <dbReference type="ARBA" id="ARBA00004123"/>
    </source>
</evidence>
<gene>
    <name evidence="13" type="ORF">PhCBS80983_g05495</name>
</gene>
<keyword evidence="4 9" id="KW-0863">Zinc-finger</keyword>
<dbReference type="Pfam" id="PF00076">
    <property type="entry name" value="RRM_1"/>
    <property type="match status" value="1"/>
</dbReference>
<dbReference type="OrthoDB" id="639027at2759"/>
<dbReference type="PANTHER" id="PTHR23238">
    <property type="entry name" value="RNA BINDING PROTEIN"/>
    <property type="match status" value="1"/>
</dbReference>
<dbReference type="GO" id="GO:0003723">
    <property type="term" value="F:RNA binding"/>
    <property type="evidence" value="ECO:0007669"/>
    <property type="project" value="UniProtKB-UniRule"/>
</dbReference>
<evidence type="ECO:0000313" key="14">
    <source>
        <dbReference type="Proteomes" id="UP000318582"/>
    </source>
</evidence>
<evidence type="ECO:0000256" key="9">
    <source>
        <dbReference type="PROSITE-ProRule" id="PRU00322"/>
    </source>
</evidence>
<dbReference type="STRING" id="109895.A0A507DUK1"/>
<dbReference type="GO" id="GO:0005634">
    <property type="term" value="C:nucleus"/>
    <property type="evidence" value="ECO:0007669"/>
    <property type="project" value="UniProtKB-SubCell"/>
</dbReference>
<feature type="compositionally biased region" description="Basic and acidic residues" evidence="10">
    <location>
        <begin position="41"/>
        <end position="51"/>
    </location>
</feature>
<accession>A0A507DUK1</accession>
<feature type="compositionally biased region" description="Basic and acidic residues" evidence="10">
    <location>
        <begin position="380"/>
        <end position="397"/>
    </location>
</feature>
<evidence type="ECO:0000256" key="10">
    <source>
        <dbReference type="SAM" id="MobiDB-lite"/>
    </source>
</evidence>
<evidence type="ECO:0000256" key="2">
    <source>
        <dbReference type="ARBA" id="ARBA00008448"/>
    </source>
</evidence>
<keyword evidence="14" id="KW-1185">Reference proteome</keyword>
<dbReference type="Pfam" id="PF00641">
    <property type="entry name" value="Zn_ribbon_RanBP"/>
    <property type="match status" value="2"/>
</dbReference>
<dbReference type="CDD" id="cd12534">
    <property type="entry name" value="RRM_SARFH"/>
    <property type="match status" value="1"/>
</dbReference>
<organism evidence="13 14">
    <name type="scientific">Powellomyces hirtus</name>
    <dbReference type="NCBI Taxonomy" id="109895"/>
    <lineage>
        <taxon>Eukaryota</taxon>
        <taxon>Fungi</taxon>
        <taxon>Fungi incertae sedis</taxon>
        <taxon>Chytridiomycota</taxon>
        <taxon>Chytridiomycota incertae sedis</taxon>
        <taxon>Chytridiomycetes</taxon>
        <taxon>Spizellomycetales</taxon>
        <taxon>Powellomycetaceae</taxon>
        <taxon>Powellomyces</taxon>
    </lineage>
</organism>
<dbReference type="Proteomes" id="UP000318582">
    <property type="component" value="Unassembled WGS sequence"/>
</dbReference>
<dbReference type="AlphaFoldDB" id="A0A507DUK1"/>
<dbReference type="InterPro" id="IPR034870">
    <property type="entry name" value="TET_fam"/>
</dbReference>
<dbReference type="PROSITE" id="PS50199">
    <property type="entry name" value="ZF_RANBP2_2"/>
    <property type="match status" value="2"/>
</dbReference>
<feature type="compositionally biased region" description="Gly residues" evidence="10">
    <location>
        <begin position="235"/>
        <end position="254"/>
    </location>
</feature>
<feature type="compositionally biased region" description="Gly residues" evidence="10">
    <location>
        <begin position="360"/>
        <end position="379"/>
    </location>
</feature>
<feature type="domain" description="RanBP2-type" evidence="12">
    <location>
        <begin position="310"/>
        <end position="338"/>
    </location>
</feature>
<dbReference type="InterPro" id="IPR035979">
    <property type="entry name" value="RBD_domain_sf"/>
</dbReference>
<evidence type="ECO:0000313" key="13">
    <source>
        <dbReference type="EMBL" id="TPX55226.1"/>
    </source>
</evidence>
<feature type="compositionally biased region" description="Gly residues" evidence="10">
    <location>
        <begin position="287"/>
        <end position="306"/>
    </location>
</feature>
<feature type="region of interest" description="Disordered" evidence="10">
    <location>
        <begin position="220"/>
        <end position="254"/>
    </location>
</feature>
<protein>
    <submittedName>
        <fullName evidence="13">Uncharacterized protein</fullName>
    </submittedName>
</protein>
<evidence type="ECO:0000259" key="12">
    <source>
        <dbReference type="PROSITE" id="PS50199"/>
    </source>
</evidence>
<dbReference type="GO" id="GO:0006355">
    <property type="term" value="P:regulation of DNA-templated transcription"/>
    <property type="evidence" value="ECO:0007669"/>
    <property type="project" value="InterPro"/>
</dbReference>
<reference evidence="13 14" key="1">
    <citation type="journal article" date="2019" name="Sci. Rep.">
        <title>Comparative genomics of chytrid fungi reveal insights into the obligate biotrophic and pathogenic lifestyle of Synchytrium endobioticum.</title>
        <authorList>
            <person name="van de Vossenberg B.T.L.H."/>
            <person name="Warris S."/>
            <person name="Nguyen H.D.T."/>
            <person name="van Gent-Pelzer M.P.E."/>
            <person name="Joly D.L."/>
            <person name="van de Geest H.C."/>
            <person name="Bonants P.J.M."/>
            <person name="Smith D.S."/>
            <person name="Levesque C.A."/>
            <person name="van der Lee T.A.J."/>
        </authorList>
    </citation>
    <scope>NUCLEOTIDE SEQUENCE [LARGE SCALE GENOMIC DNA]</scope>
    <source>
        <strain evidence="13 14">CBS 809.83</strain>
    </source>
</reference>
<dbReference type="InterPro" id="IPR036443">
    <property type="entry name" value="Znf_RanBP2_sf"/>
</dbReference>
<feature type="domain" description="RanBP2-type" evidence="12">
    <location>
        <begin position="258"/>
        <end position="286"/>
    </location>
</feature>
<dbReference type="GO" id="GO:0008270">
    <property type="term" value="F:zinc ion binding"/>
    <property type="evidence" value="ECO:0007669"/>
    <property type="project" value="UniProtKB-KW"/>
</dbReference>
<feature type="compositionally biased region" description="Low complexity" evidence="10">
    <location>
        <begin position="77"/>
        <end position="90"/>
    </location>
</feature>
<feature type="region of interest" description="Disordered" evidence="10">
    <location>
        <begin position="334"/>
        <end position="397"/>
    </location>
</feature>
<evidence type="ECO:0000256" key="7">
    <source>
        <dbReference type="ARBA" id="ARBA00023242"/>
    </source>
</evidence>
<dbReference type="SUPFAM" id="SSF54928">
    <property type="entry name" value="RNA-binding domain, RBD"/>
    <property type="match status" value="1"/>
</dbReference>
<evidence type="ECO:0000256" key="8">
    <source>
        <dbReference type="PROSITE-ProRule" id="PRU00176"/>
    </source>
</evidence>
<evidence type="ECO:0000259" key="11">
    <source>
        <dbReference type="PROSITE" id="PS50102"/>
    </source>
</evidence>
<keyword evidence="7" id="KW-0539">Nucleus</keyword>
<evidence type="ECO:0000256" key="4">
    <source>
        <dbReference type="ARBA" id="ARBA00022771"/>
    </source>
</evidence>
<feature type="compositionally biased region" description="Low complexity" evidence="10">
    <location>
        <begin position="9"/>
        <end position="23"/>
    </location>
</feature>
<feature type="domain" description="RRM" evidence="11">
    <location>
        <begin position="136"/>
        <end position="222"/>
    </location>
</feature>
<evidence type="ECO:0000256" key="3">
    <source>
        <dbReference type="ARBA" id="ARBA00022723"/>
    </source>
</evidence>
<evidence type="ECO:0000256" key="6">
    <source>
        <dbReference type="ARBA" id="ARBA00022884"/>
    </source>
</evidence>
<sequence>MSDSRYPKSSGGDSAGAYSGYDANTQYGQDSYSTQYGGDQHSSREGGRGGDSRGAYTQDSYGNTGASGDASQQYGDYYGKQGASAGAYGQSSGGGGYGDSYGSSYGGGRGGSSYAGTGANSSIGGGSDSGKVASTDTIYISGLPKSTTDQKLIDHFGSIGVIKINKKEDKPKVWVYRDKSTGQPKGDATVTYEDPHSCEGAINWFNGKQFEGSTIKVERAEAKAPPPGGWQSSRGGRGGGRGGRGGGRGGFGGGDSGREGDWACTCGNTNFARRDSCNRCQAPKPGGASGGSGGYSGGGGSRGGGAGGGREGDWMCECGNNNFARRSSCNKCNAPKPFSSSGGGGGGGDRGGRSYDSGSSYGGGRSSGGGGYGGGSGGYDRGDSRGDARRDRRDRPY</sequence>
<dbReference type="Gene3D" id="4.10.1060.10">
    <property type="entry name" value="Zinc finger, RanBP2-type"/>
    <property type="match status" value="2"/>
</dbReference>
<dbReference type="SMART" id="SM00547">
    <property type="entry name" value="ZnF_RBZ"/>
    <property type="match status" value="2"/>
</dbReference>
<keyword evidence="3" id="KW-0479">Metal-binding</keyword>
<dbReference type="InterPro" id="IPR001876">
    <property type="entry name" value="Znf_RanBP2"/>
</dbReference>